<feature type="transmembrane region" description="Helical" evidence="7">
    <location>
        <begin position="20"/>
        <end position="41"/>
    </location>
</feature>
<dbReference type="PANTHER" id="PTHR24221">
    <property type="entry name" value="ATP-BINDING CASSETTE SUB-FAMILY B"/>
    <property type="match status" value="1"/>
</dbReference>
<evidence type="ECO:0000256" key="3">
    <source>
        <dbReference type="ARBA" id="ARBA00022741"/>
    </source>
</evidence>
<dbReference type="InterPro" id="IPR011527">
    <property type="entry name" value="ABC1_TM_dom"/>
</dbReference>
<evidence type="ECO:0000256" key="1">
    <source>
        <dbReference type="ARBA" id="ARBA00004651"/>
    </source>
</evidence>
<dbReference type="InterPro" id="IPR017871">
    <property type="entry name" value="ABC_transporter-like_CS"/>
</dbReference>
<dbReference type="GO" id="GO:0005886">
    <property type="term" value="C:plasma membrane"/>
    <property type="evidence" value="ECO:0007669"/>
    <property type="project" value="UniProtKB-SubCell"/>
</dbReference>
<dbReference type="Gene3D" id="3.40.50.300">
    <property type="entry name" value="P-loop containing nucleotide triphosphate hydrolases"/>
    <property type="match status" value="1"/>
</dbReference>
<dbReference type="Proteomes" id="UP000460561">
    <property type="component" value="Unassembled WGS sequence"/>
</dbReference>
<gene>
    <name evidence="10" type="ORF">GRI39_12805</name>
</gene>
<dbReference type="InterPro" id="IPR036640">
    <property type="entry name" value="ABC1_TM_sf"/>
</dbReference>
<keyword evidence="5 7" id="KW-1133">Transmembrane helix</keyword>
<dbReference type="SMART" id="SM00382">
    <property type="entry name" value="AAA"/>
    <property type="match status" value="1"/>
</dbReference>
<comment type="subcellular location">
    <subcellularLocation>
        <location evidence="1">Cell membrane</location>
        <topology evidence="1">Multi-pass membrane protein</topology>
    </subcellularLocation>
</comment>
<evidence type="ECO:0000256" key="6">
    <source>
        <dbReference type="ARBA" id="ARBA00023136"/>
    </source>
</evidence>
<organism evidence="10 11">
    <name type="scientific">Altericroceibacterium indicum</name>
    <dbReference type="NCBI Taxonomy" id="374177"/>
    <lineage>
        <taxon>Bacteria</taxon>
        <taxon>Pseudomonadati</taxon>
        <taxon>Pseudomonadota</taxon>
        <taxon>Alphaproteobacteria</taxon>
        <taxon>Sphingomonadales</taxon>
        <taxon>Erythrobacteraceae</taxon>
        <taxon>Altericroceibacterium</taxon>
    </lineage>
</organism>
<keyword evidence="11" id="KW-1185">Reference proteome</keyword>
<dbReference type="SUPFAM" id="SSF90123">
    <property type="entry name" value="ABC transporter transmembrane region"/>
    <property type="match status" value="1"/>
</dbReference>
<evidence type="ECO:0000256" key="2">
    <source>
        <dbReference type="ARBA" id="ARBA00022692"/>
    </source>
</evidence>
<evidence type="ECO:0000256" key="7">
    <source>
        <dbReference type="SAM" id="Phobius"/>
    </source>
</evidence>
<dbReference type="PROSITE" id="PS50893">
    <property type="entry name" value="ABC_TRANSPORTER_2"/>
    <property type="match status" value="1"/>
</dbReference>
<reference evidence="10 11" key="1">
    <citation type="submission" date="2019-12" db="EMBL/GenBank/DDBJ databases">
        <title>Genomic-based taxomic classification of the family Erythrobacteraceae.</title>
        <authorList>
            <person name="Xu L."/>
        </authorList>
    </citation>
    <scope>NUCLEOTIDE SEQUENCE [LARGE SCALE GENOMIC DNA]</scope>
    <source>
        <strain evidence="10 11">DSM 18604</strain>
    </source>
</reference>
<evidence type="ECO:0000259" key="9">
    <source>
        <dbReference type="PROSITE" id="PS50929"/>
    </source>
</evidence>
<feature type="domain" description="ABC transmembrane type-1" evidence="9">
    <location>
        <begin position="48"/>
        <end position="286"/>
    </location>
</feature>
<proteinExistence type="predicted"/>
<keyword evidence="2 7" id="KW-0812">Transmembrane</keyword>
<feature type="transmembrane region" description="Helical" evidence="7">
    <location>
        <begin position="48"/>
        <end position="68"/>
    </location>
</feature>
<dbReference type="GO" id="GO:0005524">
    <property type="term" value="F:ATP binding"/>
    <property type="evidence" value="ECO:0007669"/>
    <property type="project" value="UniProtKB-KW"/>
</dbReference>
<evidence type="ECO:0000313" key="10">
    <source>
        <dbReference type="EMBL" id="MXP26913.1"/>
    </source>
</evidence>
<dbReference type="InterPro" id="IPR039421">
    <property type="entry name" value="Type_1_exporter"/>
</dbReference>
<dbReference type="PANTHER" id="PTHR24221:SF654">
    <property type="entry name" value="ATP-BINDING CASSETTE SUB-FAMILY B MEMBER 6"/>
    <property type="match status" value="1"/>
</dbReference>
<comment type="caution">
    <text evidence="10">The sequence shown here is derived from an EMBL/GenBank/DDBJ whole genome shotgun (WGS) entry which is preliminary data.</text>
</comment>
<dbReference type="InterPro" id="IPR003439">
    <property type="entry name" value="ABC_transporter-like_ATP-bd"/>
</dbReference>
<dbReference type="RefSeq" id="WP_160740119.1">
    <property type="nucleotide sequence ID" value="NZ_WTYQ01000005.1"/>
</dbReference>
<dbReference type="AlphaFoldDB" id="A0A845ACE1"/>
<protein>
    <submittedName>
        <fullName evidence="10">ATP-binding cassette domain-containing protein</fullName>
    </submittedName>
</protein>
<accession>A0A845ACE1</accession>
<dbReference type="InterPro" id="IPR003593">
    <property type="entry name" value="AAA+_ATPase"/>
</dbReference>
<evidence type="ECO:0000313" key="11">
    <source>
        <dbReference type="Proteomes" id="UP000460561"/>
    </source>
</evidence>
<dbReference type="PROSITE" id="PS00211">
    <property type="entry name" value="ABC_TRANSPORTER_1"/>
    <property type="match status" value="1"/>
</dbReference>
<keyword evidence="6 7" id="KW-0472">Membrane</keyword>
<dbReference type="OrthoDB" id="5288404at2"/>
<dbReference type="InterPro" id="IPR027417">
    <property type="entry name" value="P-loop_NTPase"/>
</dbReference>
<dbReference type="EMBL" id="WTYQ01000005">
    <property type="protein sequence ID" value="MXP26913.1"/>
    <property type="molecule type" value="Genomic_DNA"/>
</dbReference>
<feature type="transmembrane region" description="Helical" evidence="7">
    <location>
        <begin position="139"/>
        <end position="160"/>
    </location>
</feature>
<feature type="domain" description="ABC transporter" evidence="8">
    <location>
        <begin position="315"/>
        <end position="519"/>
    </location>
</feature>
<dbReference type="PROSITE" id="PS50929">
    <property type="entry name" value="ABC_TM1F"/>
    <property type="match status" value="1"/>
</dbReference>
<evidence type="ECO:0000259" key="8">
    <source>
        <dbReference type="PROSITE" id="PS50893"/>
    </source>
</evidence>
<feature type="transmembrane region" description="Helical" evidence="7">
    <location>
        <begin position="259"/>
        <end position="284"/>
    </location>
</feature>
<dbReference type="SUPFAM" id="SSF52540">
    <property type="entry name" value="P-loop containing nucleoside triphosphate hydrolases"/>
    <property type="match status" value="1"/>
</dbReference>
<evidence type="ECO:0000256" key="4">
    <source>
        <dbReference type="ARBA" id="ARBA00022840"/>
    </source>
</evidence>
<evidence type="ECO:0000256" key="5">
    <source>
        <dbReference type="ARBA" id="ARBA00022989"/>
    </source>
</evidence>
<dbReference type="Gene3D" id="1.20.1560.10">
    <property type="entry name" value="ABC transporter type 1, transmembrane domain"/>
    <property type="match status" value="1"/>
</dbReference>
<name>A0A845ACE1_9SPHN</name>
<feature type="transmembrane region" description="Helical" evidence="7">
    <location>
        <begin position="229"/>
        <end position="253"/>
    </location>
</feature>
<sequence>MTMPDNTLRVARRRMLPAALAWIAVAIAEALFYTLLAMAIVRHEPPSLVMLFGGLAVLATTIAARAGFFTGARLTGDLYASLGQALTRAKLAWFTDENRAKLSAVATRTIPGFMSIPAHHLQTFIHAPLLPLLLLPGTLLVGGWRAVLVAGALLVLSFMAQFTAQRALRNADQRRGELEGEANRVALDLVDHLELLRTAAGPIEAIRPAQSIWQEQAAAMRRTNRAASLASFVSAMAGAFPVVGMAIYLALVAGLSPAAILALLLLVMRAAAPLETLAVAGIMLNDQLRAARDFATVISAPSLPEPPPQLAENPVGTTLVLDKVASAPALKGVSATIAPGDRIIVTGPTGSGKSTLLGLMMRFDDPEDGTLMLGGAALSRITYGKLAQHFAYVPQEPVVFTGTLADNIRLGRPEASDREIEDIARRATLGPVIERSAMGIHQPVGHHGSALSGGERQRLAFARALISDAPILMLDEATSALDEARERALASLVRELQRTAIIVAHRNPEIWSPTGQMNLAL</sequence>
<dbReference type="GO" id="GO:0140359">
    <property type="term" value="F:ABC-type transporter activity"/>
    <property type="evidence" value="ECO:0007669"/>
    <property type="project" value="InterPro"/>
</dbReference>
<keyword evidence="3" id="KW-0547">Nucleotide-binding</keyword>
<keyword evidence="4 10" id="KW-0067">ATP-binding</keyword>
<dbReference type="GO" id="GO:0016887">
    <property type="term" value="F:ATP hydrolysis activity"/>
    <property type="evidence" value="ECO:0007669"/>
    <property type="project" value="InterPro"/>
</dbReference>
<dbReference type="Pfam" id="PF00005">
    <property type="entry name" value="ABC_tran"/>
    <property type="match status" value="1"/>
</dbReference>